<evidence type="ECO:0000313" key="3">
    <source>
        <dbReference type="Proteomes" id="UP001329825"/>
    </source>
</evidence>
<evidence type="ECO:0008006" key="4">
    <source>
        <dbReference type="Google" id="ProtNLM"/>
    </source>
</evidence>
<dbReference type="RefSeq" id="XP_062791282.1">
    <property type="nucleotide sequence ID" value="XM_062935231.1"/>
</dbReference>
<organism evidence="2 3">
    <name type="scientific">Kwoniella shivajii</name>
    <dbReference type="NCBI Taxonomy" id="564305"/>
    <lineage>
        <taxon>Eukaryota</taxon>
        <taxon>Fungi</taxon>
        <taxon>Dikarya</taxon>
        <taxon>Basidiomycota</taxon>
        <taxon>Agaricomycotina</taxon>
        <taxon>Tremellomycetes</taxon>
        <taxon>Tremellales</taxon>
        <taxon>Cryptococcaceae</taxon>
        <taxon>Kwoniella</taxon>
    </lineage>
</organism>
<accession>A0ABZ1CYX4</accession>
<dbReference type="Proteomes" id="UP001329825">
    <property type="component" value="Chromosome 4"/>
</dbReference>
<feature type="region of interest" description="Disordered" evidence="1">
    <location>
        <begin position="125"/>
        <end position="168"/>
    </location>
</feature>
<protein>
    <recommendedName>
        <fullName evidence="4">MRPL25 domain-containing protein</fullName>
    </recommendedName>
</protein>
<feature type="compositionally biased region" description="Low complexity" evidence="1">
    <location>
        <begin position="131"/>
        <end position="162"/>
    </location>
</feature>
<feature type="region of interest" description="Disordered" evidence="1">
    <location>
        <begin position="43"/>
        <end position="78"/>
    </location>
</feature>
<evidence type="ECO:0000313" key="2">
    <source>
        <dbReference type="EMBL" id="WRT66542.1"/>
    </source>
</evidence>
<keyword evidence="3" id="KW-1185">Reference proteome</keyword>
<gene>
    <name evidence="2" type="ORF">IL334_003501</name>
</gene>
<dbReference type="GeneID" id="87955632"/>
<name>A0ABZ1CYX4_9TREE</name>
<sequence length="290" mass="31487">MPIPANSPLPNAFRLVRQILSTSTASEGLTTKELVREALTLCQSENPSPSPSPSPSQGDSSSTSSVISQSPIEPSLASLKGKGKNVVVGKKEKGVNVLPDGHPFISTSFLKSRILAVLQSQDLLLKSPRKSSSSSSSSTPSTPSGSGSSSSGGSSSSNSSSGKPTFVWKISSPRQSNLSTSQWDFPNHWDRLIQGVSPGQLSAEYTSNKIARQKEERERGLDSGKLRRTEKEIWDWQGRKDGITTTLERLHLNKRRAEARPKKERNRIERYESLFGGVKDEARERLGQAA</sequence>
<feature type="compositionally biased region" description="Low complexity" evidence="1">
    <location>
        <begin position="55"/>
        <end position="71"/>
    </location>
</feature>
<proteinExistence type="predicted"/>
<evidence type="ECO:0000256" key="1">
    <source>
        <dbReference type="SAM" id="MobiDB-lite"/>
    </source>
</evidence>
<dbReference type="EMBL" id="CP141884">
    <property type="protein sequence ID" value="WRT66542.1"/>
    <property type="molecule type" value="Genomic_DNA"/>
</dbReference>
<reference evidence="2 3" key="1">
    <citation type="submission" date="2024-01" db="EMBL/GenBank/DDBJ databases">
        <title>Comparative genomics of Cryptococcus and Kwoniella reveals pathogenesis evolution and contrasting modes of karyotype evolution via chromosome fusion or intercentromeric recombination.</title>
        <authorList>
            <person name="Coelho M.A."/>
            <person name="David-Palma M."/>
            <person name="Shea T."/>
            <person name="Bowers K."/>
            <person name="McGinley-Smith S."/>
            <person name="Mohammad A.W."/>
            <person name="Gnirke A."/>
            <person name="Yurkov A.M."/>
            <person name="Nowrousian M."/>
            <person name="Sun S."/>
            <person name="Cuomo C.A."/>
            <person name="Heitman J."/>
        </authorList>
    </citation>
    <scope>NUCLEOTIDE SEQUENCE [LARGE SCALE GENOMIC DNA]</scope>
    <source>
        <strain evidence="2">CBS 11374</strain>
    </source>
</reference>